<gene>
    <name evidence="3" type="ORF">FJR48_06295</name>
</gene>
<evidence type="ECO:0000313" key="3">
    <source>
        <dbReference type="EMBL" id="QFR49357.1"/>
    </source>
</evidence>
<dbReference type="Gene3D" id="3.40.1550.10">
    <property type="entry name" value="CheC-like"/>
    <property type="match status" value="1"/>
</dbReference>
<dbReference type="AlphaFoldDB" id="A0A5P8P190"/>
<dbReference type="GO" id="GO:0006935">
    <property type="term" value="P:chemotaxis"/>
    <property type="evidence" value="ECO:0007669"/>
    <property type="project" value="UniProtKB-KW"/>
</dbReference>
<dbReference type="KEGG" id="sulg:FJR48_06295"/>
<accession>A0A5P8P190</accession>
<dbReference type="Pfam" id="PF13690">
    <property type="entry name" value="CheX"/>
    <property type="match status" value="1"/>
</dbReference>
<dbReference type="OrthoDB" id="5334472at2"/>
<keyword evidence="4" id="KW-1185">Reference proteome</keyword>
<keyword evidence="1" id="KW-0145">Chemotaxis</keyword>
<organism evidence="3 4">
    <name type="scientific">Sulfurimonas lithotrophica</name>
    <dbReference type="NCBI Taxonomy" id="2590022"/>
    <lineage>
        <taxon>Bacteria</taxon>
        <taxon>Pseudomonadati</taxon>
        <taxon>Campylobacterota</taxon>
        <taxon>Epsilonproteobacteria</taxon>
        <taxon>Campylobacterales</taxon>
        <taxon>Sulfurimonadaceae</taxon>
        <taxon>Sulfurimonas</taxon>
    </lineage>
</organism>
<dbReference type="RefSeq" id="WP_152307300.1">
    <property type="nucleotide sequence ID" value="NZ_CP043617.1"/>
</dbReference>
<dbReference type="SUPFAM" id="SSF103039">
    <property type="entry name" value="CheC-like"/>
    <property type="match status" value="1"/>
</dbReference>
<proteinExistence type="predicted"/>
<sequence length="139" mass="15999">MFNTIIEAAKNFCVHQIRDEFTLNDTLNKDRTLIAYIDLDTHSGNKYRVYISADKSFIQKVSYIFLEEDESDDETLQDMLLETANLIVGSAKVLAEESNNSYSISTPFFEKDGSFDYEYDNIKTIQVQNDKLSIAIKEL</sequence>
<reference evidence="3 4" key="1">
    <citation type="submission" date="2019-09" db="EMBL/GenBank/DDBJ databases">
        <title>Sulfurimonas gotlandica sp. nov., a chemoautotrophic and psychrotolerant epsilonproteobacterium isolated from a pelagic redoxcline, and an emended description of the genus Sulfurimonas.</title>
        <authorList>
            <person name="Wang S."/>
            <person name="Jiang L."/>
            <person name="Shao S."/>
        </authorList>
    </citation>
    <scope>NUCLEOTIDE SEQUENCE [LARGE SCALE GENOMIC DNA]</scope>
    <source>
        <strain evidence="3 4">GYSZ_1</strain>
    </source>
</reference>
<dbReference type="Proteomes" id="UP000326944">
    <property type="component" value="Chromosome"/>
</dbReference>
<evidence type="ECO:0000259" key="2">
    <source>
        <dbReference type="Pfam" id="PF13690"/>
    </source>
</evidence>
<name>A0A5P8P190_9BACT</name>
<feature type="domain" description="Chemotaxis phosphatase CheX-like" evidence="2">
    <location>
        <begin position="46"/>
        <end position="115"/>
    </location>
</feature>
<dbReference type="InterPro" id="IPR028976">
    <property type="entry name" value="CheC-like_sf"/>
</dbReference>
<evidence type="ECO:0000313" key="4">
    <source>
        <dbReference type="Proteomes" id="UP000326944"/>
    </source>
</evidence>
<dbReference type="EMBL" id="CP043617">
    <property type="protein sequence ID" value="QFR49357.1"/>
    <property type="molecule type" value="Genomic_DNA"/>
</dbReference>
<evidence type="ECO:0000256" key="1">
    <source>
        <dbReference type="ARBA" id="ARBA00022500"/>
    </source>
</evidence>
<dbReference type="InterPro" id="IPR028051">
    <property type="entry name" value="CheX-like_dom"/>
</dbReference>
<protein>
    <submittedName>
        <fullName evidence="3">Chemotaxis protein CheX</fullName>
    </submittedName>
</protein>